<feature type="domain" description="Beta-ketoacyl-[acyl-carrier-protein] synthase III C-terminal" evidence="14">
    <location>
        <begin position="239"/>
        <end position="327"/>
    </location>
</feature>
<comment type="similarity">
    <text evidence="2 13">Belongs to the thiolase-like superfamily. FabH family.</text>
</comment>
<evidence type="ECO:0000256" key="6">
    <source>
        <dbReference type="ARBA" id="ARBA00022679"/>
    </source>
</evidence>
<keyword evidence="4 13" id="KW-0963">Cytoplasm</keyword>
<evidence type="ECO:0000313" key="17">
    <source>
        <dbReference type="Proteomes" id="UP001238163"/>
    </source>
</evidence>
<dbReference type="Proteomes" id="UP001238163">
    <property type="component" value="Unassembled WGS sequence"/>
</dbReference>
<evidence type="ECO:0000256" key="8">
    <source>
        <dbReference type="ARBA" id="ARBA00023098"/>
    </source>
</evidence>
<dbReference type="CDD" id="cd00830">
    <property type="entry name" value="KAS_III"/>
    <property type="match status" value="1"/>
</dbReference>
<feature type="domain" description="Beta-ketoacyl-[acyl-carrier-protein] synthase III N-terminal" evidence="15">
    <location>
        <begin position="106"/>
        <end position="187"/>
    </location>
</feature>
<proteinExistence type="inferred from homology"/>
<dbReference type="EC" id="2.3.1.180" evidence="3 13"/>
<dbReference type="NCBIfam" id="TIGR00747">
    <property type="entry name" value="fabH"/>
    <property type="match status" value="1"/>
</dbReference>
<dbReference type="Pfam" id="PF08541">
    <property type="entry name" value="ACP_syn_III_C"/>
    <property type="match status" value="1"/>
</dbReference>
<comment type="subunit">
    <text evidence="13">Homodimer.</text>
</comment>
<comment type="domain">
    <text evidence="13">The last Arg residue of the ACP-binding site is essential for the weak association between ACP/AcpP and FabH.</text>
</comment>
<keyword evidence="5 13" id="KW-0444">Lipid biosynthesis</keyword>
<feature type="region of interest" description="ACP-binding" evidence="13">
    <location>
        <begin position="256"/>
        <end position="260"/>
    </location>
</feature>
<evidence type="ECO:0000256" key="10">
    <source>
        <dbReference type="ARBA" id="ARBA00023268"/>
    </source>
</evidence>
<dbReference type="NCBIfam" id="NF006829">
    <property type="entry name" value="PRK09352.1"/>
    <property type="match status" value="1"/>
</dbReference>
<protein>
    <recommendedName>
        <fullName evidence="3 13">Beta-ketoacyl-[acyl-carrier-protein] synthase III</fullName>
        <shortName evidence="13">Beta-ketoacyl-ACP synthase III</shortName>
        <shortName evidence="13">KAS III</shortName>
        <ecNumber evidence="3 13">2.3.1.180</ecNumber>
    </recommendedName>
    <alternativeName>
        <fullName evidence="13">3-oxoacyl-[acyl-carrier-protein] synthase 3</fullName>
    </alternativeName>
    <alternativeName>
        <fullName evidence="13">3-oxoacyl-[acyl-carrier-protein] synthase III</fullName>
    </alternativeName>
</protein>
<evidence type="ECO:0000256" key="1">
    <source>
        <dbReference type="ARBA" id="ARBA00005194"/>
    </source>
</evidence>
<evidence type="ECO:0000256" key="13">
    <source>
        <dbReference type="HAMAP-Rule" id="MF_01815"/>
    </source>
</evidence>
<feature type="active site" evidence="13">
    <location>
        <position position="112"/>
    </location>
</feature>
<dbReference type="PANTHER" id="PTHR34069:SF2">
    <property type="entry name" value="BETA-KETOACYL-[ACYL-CARRIER-PROTEIN] SYNTHASE III"/>
    <property type="match status" value="1"/>
</dbReference>
<evidence type="ECO:0000256" key="3">
    <source>
        <dbReference type="ARBA" id="ARBA00012333"/>
    </source>
</evidence>
<keyword evidence="6 13" id="KW-0808">Transferase</keyword>
<evidence type="ECO:0000256" key="12">
    <source>
        <dbReference type="ARBA" id="ARBA00051096"/>
    </source>
</evidence>
<feature type="active site" evidence="13">
    <location>
        <position position="284"/>
    </location>
</feature>
<dbReference type="Pfam" id="PF08545">
    <property type="entry name" value="ACP_syn_III"/>
    <property type="match status" value="1"/>
</dbReference>
<evidence type="ECO:0000256" key="9">
    <source>
        <dbReference type="ARBA" id="ARBA00023160"/>
    </source>
</evidence>
<comment type="function">
    <text evidence="13">Catalyzes the condensation reaction of fatty acid synthesis by the addition to an acyl acceptor of two carbons from malonyl-ACP. Catalyzes the first condensation reaction which initiates fatty acid synthesis and may therefore play a role in governing the total rate of fatty acid production. Possesses both acetoacetyl-ACP synthase and acetyl transacylase activities. Its substrate specificity determines the biosynthesis of branched-chain and/or straight-chain of fatty acids.</text>
</comment>
<dbReference type="InterPro" id="IPR013751">
    <property type="entry name" value="ACP_syn_III_N"/>
</dbReference>
<dbReference type="PANTHER" id="PTHR34069">
    <property type="entry name" value="3-OXOACYL-[ACYL-CARRIER-PROTEIN] SYNTHASE 3"/>
    <property type="match status" value="1"/>
</dbReference>
<feature type="active site" evidence="13">
    <location>
        <position position="255"/>
    </location>
</feature>
<dbReference type="GO" id="GO:0033818">
    <property type="term" value="F:beta-ketoacyl-acyl-carrier-protein synthase III activity"/>
    <property type="evidence" value="ECO:0007669"/>
    <property type="project" value="UniProtKB-UniRule"/>
</dbReference>
<keyword evidence="7 13" id="KW-0276">Fatty acid metabolism</keyword>
<dbReference type="SUPFAM" id="SSF53901">
    <property type="entry name" value="Thiolase-like"/>
    <property type="match status" value="1"/>
</dbReference>
<evidence type="ECO:0000259" key="15">
    <source>
        <dbReference type="Pfam" id="PF08545"/>
    </source>
</evidence>
<comment type="catalytic activity">
    <reaction evidence="12">
        <text>malonyl-[ACP] + acetyl-CoA + H(+) = 3-oxobutanoyl-[ACP] + CO2 + CoA</text>
        <dbReference type="Rhea" id="RHEA:12080"/>
        <dbReference type="Rhea" id="RHEA-COMP:9623"/>
        <dbReference type="Rhea" id="RHEA-COMP:9625"/>
        <dbReference type="ChEBI" id="CHEBI:15378"/>
        <dbReference type="ChEBI" id="CHEBI:16526"/>
        <dbReference type="ChEBI" id="CHEBI:57287"/>
        <dbReference type="ChEBI" id="CHEBI:57288"/>
        <dbReference type="ChEBI" id="CHEBI:78449"/>
        <dbReference type="ChEBI" id="CHEBI:78450"/>
        <dbReference type="EC" id="2.3.1.180"/>
    </reaction>
    <physiologicalReaction direction="left-to-right" evidence="12">
        <dbReference type="Rhea" id="RHEA:12081"/>
    </physiologicalReaction>
</comment>
<dbReference type="InterPro" id="IPR004655">
    <property type="entry name" value="FabH"/>
</dbReference>
<dbReference type="InterPro" id="IPR016039">
    <property type="entry name" value="Thiolase-like"/>
</dbReference>
<organism evidence="16 17">
    <name type="scientific">Oligosphaera ethanolica</name>
    <dbReference type="NCBI Taxonomy" id="760260"/>
    <lineage>
        <taxon>Bacteria</taxon>
        <taxon>Pseudomonadati</taxon>
        <taxon>Lentisphaerota</taxon>
        <taxon>Oligosphaeria</taxon>
        <taxon>Oligosphaerales</taxon>
        <taxon>Oligosphaeraceae</taxon>
        <taxon>Oligosphaera</taxon>
    </lineage>
</organism>
<comment type="pathway">
    <text evidence="1 13">Lipid metabolism; fatty acid biosynthesis.</text>
</comment>
<evidence type="ECO:0000256" key="7">
    <source>
        <dbReference type="ARBA" id="ARBA00022832"/>
    </source>
</evidence>
<dbReference type="HAMAP" id="MF_01815">
    <property type="entry name" value="FabH"/>
    <property type="match status" value="1"/>
</dbReference>
<comment type="subcellular location">
    <subcellularLocation>
        <location evidence="13">Cytoplasm</location>
    </subcellularLocation>
</comment>
<dbReference type="EMBL" id="JAUSVL010000001">
    <property type="protein sequence ID" value="MDQ0289727.1"/>
    <property type="molecule type" value="Genomic_DNA"/>
</dbReference>
<evidence type="ECO:0000256" key="4">
    <source>
        <dbReference type="ARBA" id="ARBA00022490"/>
    </source>
</evidence>
<keyword evidence="10 13" id="KW-0511">Multifunctional enzyme</keyword>
<dbReference type="GO" id="GO:0006633">
    <property type="term" value="P:fatty acid biosynthetic process"/>
    <property type="evidence" value="ECO:0007669"/>
    <property type="project" value="UniProtKB-UniRule"/>
</dbReference>
<evidence type="ECO:0000256" key="2">
    <source>
        <dbReference type="ARBA" id="ARBA00008642"/>
    </source>
</evidence>
<evidence type="ECO:0000259" key="14">
    <source>
        <dbReference type="Pfam" id="PF08541"/>
    </source>
</evidence>
<accession>A0AAE3VFV8</accession>
<dbReference type="GO" id="GO:0044550">
    <property type="term" value="P:secondary metabolite biosynthetic process"/>
    <property type="evidence" value="ECO:0007669"/>
    <property type="project" value="TreeGrafter"/>
</dbReference>
<dbReference type="AlphaFoldDB" id="A0AAE3VFV8"/>
<evidence type="ECO:0000313" key="16">
    <source>
        <dbReference type="EMBL" id="MDQ0289727.1"/>
    </source>
</evidence>
<reference evidence="16" key="1">
    <citation type="submission" date="2023-07" db="EMBL/GenBank/DDBJ databases">
        <title>Genomic Encyclopedia of Type Strains, Phase IV (KMG-IV): sequencing the most valuable type-strain genomes for metagenomic binning, comparative biology and taxonomic classification.</title>
        <authorList>
            <person name="Goeker M."/>
        </authorList>
    </citation>
    <scope>NUCLEOTIDE SEQUENCE</scope>
    <source>
        <strain evidence="16">DSM 24202</strain>
    </source>
</reference>
<dbReference type="InterPro" id="IPR013747">
    <property type="entry name" value="ACP_syn_III_C"/>
</dbReference>
<dbReference type="RefSeq" id="WP_307261181.1">
    <property type="nucleotide sequence ID" value="NZ_JAUSVL010000001.1"/>
</dbReference>
<dbReference type="GO" id="GO:0004315">
    <property type="term" value="F:3-oxoacyl-[acyl-carrier-protein] synthase activity"/>
    <property type="evidence" value="ECO:0007669"/>
    <property type="project" value="InterPro"/>
</dbReference>
<evidence type="ECO:0000256" key="5">
    <source>
        <dbReference type="ARBA" id="ARBA00022516"/>
    </source>
</evidence>
<comment type="caution">
    <text evidence="16">The sequence shown here is derived from an EMBL/GenBank/DDBJ whole genome shotgun (WGS) entry which is preliminary data.</text>
</comment>
<keyword evidence="17" id="KW-1185">Reference proteome</keyword>
<evidence type="ECO:0000256" key="11">
    <source>
        <dbReference type="ARBA" id="ARBA00023315"/>
    </source>
</evidence>
<dbReference type="Gene3D" id="3.40.47.10">
    <property type="match status" value="1"/>
</dbReference>
<keyword evidence="8 13" id="KW-0443">Lipid metabolism</keyword>
<dbReference type="FunFam" id="3.40.47.10:FF:000004">
    <property type="entry name" value="3-oxoacyl-[acyl-carrier-protein] synthase 3"/>
    <property type="match status" value="1"/>
</dbReference>
<dbReference type="GO" id="GO:0005737">
    <property type="term" value="C:cytoplasm"/>
    <property type="evidence" value="ECO:0007669"/>
    <property type="project" value="UniProtKB-SubCell"/>
</dbReference>
<name>A0AAE3VFV8_9BACT</name>
<sequence>MGIRIAGTGMFVPERILNNADLEKMVDTSDEWIISRTGIKERRIADADMATSDLAYHAARRALDMAGTAPEELDLIIVATVTPDKMFPNTACLLQAKLGAGPCMSFDIEAACSGLLYAIDVAHALLKARPSYRRALVIGGEKLSAFTDWSDRNTCVLFGDGAGAVVLAQGDDIDGDFYLASKLSADGRYADILQVPAGGSALPTSATTVAERQHYIRMGGSKTFQMAVALMANTCSELLQQTGTTTEQVRWLIPHQANERILTAVATRLNMLDRVYVNIGRYGNTSAATIGIALDEVNRAGEIKRGDLLLLTAFGGGLTWATQLLRW</sequence>
<gene>
    <name evidence="13" type="primary">fabH</name>
    <name evidence="16" type="ORF">J3R75_001834</name>
</gene>
<keyword evidence="9 13" id="KW-0275">Fatty acid biosynthesis</keyword>
<keyword evidence="11 13" id="KW-0012">Acyltransferase</keyword>